<dbReference type="InterPro" id="IPR047153">
    <property type="entry name" value="TRIM45/56/19-like"/>
</dbReference>
<dbReference type="EMBL" id="CACVKT020002749">
    <property type="protein sequence ID" value="CAC5379851.1"/>
    <property type="molecule type" value="Genomic_DNA"/>
</dbReference>
<keyword evidence="4" id="KW-1185">Reference proteome</keyword>
<keyword evidence="1" id="KW-0175">Coiled coil</keyword>
<reference evidence="3 4" key="1">
    <citation type="submission" date="2020-06" db="EMBL/GenBank/DDBJ databases">
        <authorList>
            <person name="Li R."/>
            <person name="Bekaert M."/>
        </authorList>
    </citation>
    <scope>NUCLEOTIDE SEQUENCE [LARGE SCALE GENOMIC DNA]</scope>
    <source>
        <strain evidence="4">wild</strain>
    </source>
</reference>
<protein>
    <submittedName>
        <fullName evidence="3">Uncharacterized protein</fullName>
    </submittedName>
</protein>
<dbReference type="PANTHER" id="PTHR25462">
    <property type="entry name" value="BONUS, ISOFORM C-RELATED"/>
    <property type="match status" value="1"/>
</dbReference>
<evidence type="ECO:0000313" key="3">
    <source>
        <dbReference type="EMBL" id="CAC5379851.1"/>
    </source>
</evidence>
<keyword evidence="2" id="KW-0472">Membrane</keyword>
<keyword evidence="2" id="KW-0812">Transmembrane</keyword>
<accession>A0A6J8B8N6</accession>
<dbReference type="SUPFAM" id="SSF57845">
    <property type="entry name" value="B-box zinc-binding domain"/>
    <property type="match status" value="1"/>
</dbReference>
<evidence type="ECO:0000256" key="1">
    <source>
        <dbReference type="SAM" id="Coils"/>
    </source>
</evidence>
<dbReference type="Gene3D" id="3.30.160.60">
    <property type="entry name" value="Classic Zinc Finger"/>
    <property type="match status" value="1"/>
</dbReference>
<dbReference type="PANTHER" id="PTHR25462:SF296">
    <property type="entry name" value="MEIOTIC P26, ISOFORM F"/>
    <property type="match status" value="1"/>
</dbReference>
<name>A0A6J8B8N6_MYTCO</name>
<sequence>MEIDKARTPLYEMLMHHLHGTVSTGSTVEGSYLPGSDVDRMFIDQNMIAILDEKEEKDSEKCTFLLNTKQNQSCFVKLALLKCPHESTLNVEVRDFLAEKEGMYFLCSEKYRNRNFDIVCRSIDLDTTEGIQCSKWPMVALEWISRERNSIWPPKYRIDKALDFPVHVVLSACELNVEIVFALKIFSIIRLGILYHLDYINITDPSPLYFEGGIFQSEFVDSSNPDEKHIRLETARCSFDIECSLDHLSGYLYQAMFLLVQNDLNKMLEGIAKIFEKSLILKYEGFCSSNRNVKISDGEISITNDVPDICDDKIPGPMSYDIFLTGHDVRCVPKAVKFECELNDYDEATPNRQEKQFKTLGQLDKITKIVKDENDGYCALNLLGYCFNEVGDEERAFSTFRLSLQTKNSAYNAATYHLYLMNIVGYEEHVNTLRMMNTVRDNLQSDENWTTIPSGSFGEGLEMRAVCEDTHIDLNPDKVHFKMEMEDTHLGFTKLRLVSRIYQVLLMCDEIDSSFYLSNYSYKQHFSNNALSTVHGPCISDKYGFLDFAYCLHSKLWITPAKQWITRSDNAWPSYEAHSDLNALKKCCICRNTAYVTYKCQHCNIYLCEICRCQHETENKTHNLIVNNPVTFREEDDNLDVCQNLHHESAKLKYFCNSSNCQRVLCPSCVIAEHRDISKHELEDINEAFEKRKKELGNDVESLRSRILHVESTIQKIVDNTNTFQNERDEFHRKVDDIYNTGINVLEEKRKRVLDKYNIIFQMKNSKAVTKIDNLDSFLTNSKECCSLSEQLINRNSKRSFLDVHQTVEAHMKRYLNTPVEKSTSGENDSEEKRIDFDDYLRSFERNVEILENDVGYGFNEPLSEPAKYIGLLKPIQLDEGQQNETEDRRMHRDFRQLGRGNLIRNGIAHDQRHLEFDHFEKKKQIYNGVAEVRNFLGQAIWCIILVIVLHEILLIPLIFKEHGYRKYAEITGLKFDTQLESQFACRSADYQSVSTKPLQNMLCGSTGRLFKYKGVFANTSFVFGKESSIEFLIRFQHIVLPEQIENKFEEFKVFEFGLTEDSISRELLYQSRFSISAVNCQSIFGVCLKTGNGIDLKSEDIFKSKTSSSFAEGHFVISYRPSRKISKI</sequence>
<gene>
    <name evidence="3" type="ORF">MCOR_15859</name>
</gene>
<dbReference type="Proteomes" id="UP000507470">
    <property type="component" value="Unassembled WGS sequence"/>
</dbReference>
<feature type="coiled-coil region" evidence="1">
    <location>
        <begin position="679"/>
        <end position="706"/>
    </location>
</feature>
<evidence type="ECO:0000313" key="4">
    <source>
        <dbReference type="Proteomes" id="UP000507470"/>
    </source>
</evidence>
<keyword evidence="2" id="KW-1133">Transmembrane helix</keyword>
<feature type="transmembrane region" description="Helical" evidence="2">
    <location>
        <begin position="936"/>
        <end position="960"/>
    </location>
</feature>
<organism evidence="3 4">
    <name type="scientific">Mytilus coruscus</name>
    <name type="common">Sea mussel</name>
    <dbReference type="NCBI Taxonomy" id="42192"/>
    <lineage>
        <taxon>Eukaryota</taxon>
        <taxon>Metazoa</taxon>
        <taxon>Spiralia</taxon>
        <taxon>Lophotrochozoa</taxon>
        <taxon>Mollusca</taxon>
        <taxon>Bivalvia</taxon>
        <taxon>Autobranchia</taxon>
        <taxon>Pteriomorphia</taxon>
        <taxon>Mytilida</taxon>
        <taxon>Mytiloidea</taxon>
        <taxon>Mytilidae</taxon>
        <taxon>Mytilinae</taxon>
        <taxon>Mytilus</taxon>
    </lineage>
</organism>
<dbReference type="AlphaFoldDB" id="A0A6J8B8N6"/>
<proteinExistence type="predicted"/>
<dbReference type="GO" id="GO:0061630">
    <property type="term" value="F:ubiquitin protein ligase activity"/>
    <property type="evidence" value="ECO:0007669"/>
    <property type="project" value="TreeGrafter"/>
</dbReference>
<evidence type="ECO:0000256" key="2">
    <source>
        <dbReference type="SAM" id="Phobius"/>
    </source>
</evidence>